<evidence type="ECO:0000313" key="2">
    <source>
        <dbReference type="Proteomes" id="UP000593567"/>
    </source>
</evidence>
<dbReference type="EMBL" id="VXIV02003364">
    <property type="protein sequence ID" value="KAF6017762.1"/>
    <property type="molecule type" value="Genomic_DNA"/>
</dbReference>
<dbReference type="Proteomes" id="UP000593567">
    <property type="component" value="Unassembled WGS sequence"/>
</dbReference>
<protein>
    <submittedName>
        <fullName evidence="1">Uncharacterized protein</fullName>
    </submittedName>
</protein>
<dbReference type="AlphaFoldDB" id="A0A7J7IV09"/>
<proteinExistence type="predicted"/>
<gene>
    <name evidence="1" type="ORF">EB796_023963</name>
</gene>
<name>A0A7J7IV09_BUGNE</name>
<organism evidence="1 2">
    <name type="scientific">Bugula neritina</name>
    <name type="common">Brown bryozoan</name>
    <name type="synonym">Sertularia neritina</name>
    <dbReference type="NCBI Taxonomy" id="10212"/>
    <lineage>
        <taxon>Eukaryota</taxon>
        <taxon>Metazoa</taxon>
        <taxon>Spiralia</taxon>
        <taxon>Lophotrochozoa</taxon>
        <taxon>Bryozoa</taxon>
        <taxon>Gymnolaemata</taxon>
        <taxon>Cheilostomatida</taxon>
        <taxon>Flustrina</taxon>
        <taxon>Buguloidea</taxon>
        <taxon>Bugulidae</taxon>
        <taxon>Bugula</taxon>
    </lineage>
</organism>
<evidence type="ECO:0000313" key="1">
    <source>
        <dbReference type="EMBL" id="KAF6017762.1"/>
    </source>
</evidence>
<sequence length="72" mass="8148">MMEELELDVILLPQLILGDASNISSSSSSESGYSPTWRHLYITTDSTNINMIPTAPKMATTEKDNEWLFRQK</sequence>
<comment type="caution">
    <text evidence="1">The sequence shown here is derived from an EMBL/GenBank/DDBJ whole genome shotgun (WGS) entry which is preliminary data.</text>
</comment>
<keyword evidence="2" id="KW-1185">Reference proteome</keyword>
<accession>A0A7J7IV09</accession>
<reference evidence="1" key="1">
    <citation type="submission" date="2020-06" db="EMBL/GenBank/DDBJ databases">
        <title>Draft genome of Bugula neritina, a colonial animal packing powerful symbionts and potential medicines.</title>
        <authorList>
            <person name="Rayko M."/>
        </authorList>
    </citation>
    <scope>NUCLEOTIDE SEQUENCE [LARGE SCALE GENOMIC DNA]</scope>
    <source>
        <strain evidence="1">Kwan_BN1</strain>
    </source>
</reference>